<name>A0A4Y7IZ23_PAPSO</name>
<dbReference type="EMBL" id="CM010717">
    <property type="protein sequence ID" value="RZC53002.1"/>
    <property type="molecule type" value="Genomic_DNA"/>
</dbReference>
<evidence type="ECO:0000313" key="3">
    <source>
        <dbReference type="Proteomes" id="UP000316621"/>
    </source>
</evidence>
<reference evidence="2 3" key="1">
    <citation type="journal article" date="2018" name="Science">
        <title>The opium poppy genome and morphinan production.</title>
        <authorList>
            <person name="Guo L."/>
            <person name="Winzer T."/>
            <person name="Yang X."/>
            <person name="Li Y."/>
            <person name="Ning Z."/>
            <person name="He Z."/>
            <person name="Teodor R."/>
            <person name="Lu Y."/>
            <person name="Bowser T.A."/>
            <person name="Graham I.A."/>
            <person name="Ye K."/>
        </authorList>
    </citation>
    <scope>NUCLEOTIDE SEQUENCE [LARGE SCALE GENOMIC DNA]</scope>
    <source>
        <strain evidence="3">cv. HN1</strain>
        <tissue evidence="2">Leaves</tissue>
    </source>
</reference>
<sequence length="179" mass="20338">MPPVMHQGGGDDLGDDDNLAEDGMGGVDAGADMPLAVLKNVVPLNAPNLGLPIQGPEFLIILHNLYLVQINVRAFQQFLPTAPWLGNWANFQASLIARGFIQFKTMRNRAEYSHRYFIQRYLFRVMIDYHPSVRHRNPRILPDRGDEFDRITGPEFHIEVGGLPTSIRLFSPERLRKSF</sequence>
<dbReference type="Gramene" id="RZC53002">
    <property type="protein sequence ID" value="RZC53002"/>
    <property type="gene ID" value="C5167_011854"/>
</dbReference>
<proteinExistence type="predicted"/>
<dbReference type="AlphaFoldDB" id="A0A4Y7IZ23"/>
<accession>A0A4Y7IZ23</accession>
<protein>
    <submittedName>
        <fullName evidence="2">Uncharacterized protein</fullName>
    </submittedName>
</protein>
<dbReference type="Proteomes" id="UP000316621">
    <property type="component" value="Chromosome 3"/>
</dbReference>
<keyword evidence="3" id="KW-1185">Reference proteome</keyword>
<organism evidence="2 3">
    <name type="scientific">Papaver somniferum</name>
    <name type="common">Opium poppy</name>
    <dbReference type="NCBI Taxonomy" id="3469"/>
    <lineage>
        <taxon>Eukaryota</taxon>
        <taxon>Viridiplantae</taxon>
        <taxon>Streptophyta</taxon>
        <taxon>Embryophyta</taxon>
        <taxon>Tracheophyta</taxon>
        <taxon>Spermatophyta</taxon>
        <taxon>Magnoliopsida</taxon>
        <taxon>Ranunculales</taxon>
        <taxon>Papaveraceae</taxon>
        <taxon>Papaveroideae</taxon>
        <taxon>Papaver</taxon>
    </lineage>
</organism>
<feature type="region of interest" description="Disordered" evidence="1">
    <location>
        <begin position="1"/>
        <end position="21"/>
    </location>
</feature>
<evidence type="ECO:0000256" key="1">
    <source>
        <dbReference type="SAM" id="MobiDB-lite"/>
    </source>
</evidence>
<evidence type="ECO:0000313" key="2">
    <source>
        <dbReference type="EMBL" id="RZC53002.1"/>
    </source>
</evidence>
<gene>
    <name evidence="2" type="ORF">C5167_011854</name>
</gene>